<dbReference type="AlphaFoldDB" id="A0A0F9JFF0"/>
<evidence type="ECO:0000313" key="1">
    <source>
        <dbReference type="EMBL" id="KKM61026.1"/>
    </source>
</evidence>
<protein>
    <submittedName>
        <fullName evidence="1">Uncharacterized protein</fullName>
    </submittedName>
</protein>
<accession>A0A0F9JFF0</accession>
<sequence length="125" mass="14513">MRLFIVAFLASMLLVTLGGMALAQEKEGYLLPPKVEEGEVKVVTPICTEEICTVPMMKLLVPRIRRLVPTLAPRRLVKKEVVRTIEVHRETRIVRGRYLIDRPGRRGPQRFMQRQPLRGLLRCRR</sequence>
<gene>
    <name evidence="1" type="ORF">LCGC14_1535920</name>
</gene>
<dbReference type="EMBL" id="LAZR01011567">
    <property type="protein sequence ID" value="KKM61026.1"/>
    <property type="molecule type" value="Genomic_DNA"/>
</dbReference>
<reference evidence="1" key="1">
    <citation type="journal article" date="2015" name="Nature">
        <title>Complex archaea that bridge the gap between prokaryotes and eukaryotes.</title>
        <authorList>
            <person name="Spang A."/>
            <person name="Saw J.H."/>
            <person name="Jorgensen S.L."/>
            <person name="Zaremba-Niedzwiedzka K."/>
            <person name="Martijn J."/>
            <person name="Lind A.E."/>
            <person name="van Eijk R."/>
            <person name="Schleper C."/>
            <person name="Guy L."/>
            <person name="Ettema T.J."/>
        </authorList>
    </citation>
    <scope>NUCLEOTIDE SEQUENCE</scope>
</reference>
<comment type="caution">
    <text evidence="1">The sequence shown here is derived from an EMBL/GenBank/DDBJ whole genome shotgun (WGS) entry which is preliminary data.</text>
</comment>
<organism evidence="1">
    <name type="scientific">marine sediment metagenome</name>
    <dbReference type="NCBI Taxonomy" id="412755"/>
    <lineage>
        <taxon>unclassified sequences</taxon>
        <taxon>metagenomes</taxon>
        <taxon>ecological metagenomes</taxon>
    </lineage>
</organism>
<proteinExistence type="predicted"/>
<name>A0A0F9JFF0_9ZZZZ</name>